<comment type="caution">
    <text evidence="2">The sequence shown here is derived from an EMBL/GenBank/DDBJ whole genome shotgun (WGS) entry which is preliminary data.</text>
</comment>
<reference evidence="2 3" key="1">
    <citation type="journal article" date="2018" name="New Phytol.">
        <title>Phylogenomics of Endogonaceae and evolution of mycorrhizas within Mucoromycota.</title>
        <authorList>
            <person name="Chang Y."/>
            <person name="Desiro A."/>
            <person name="Na H."/>
            <person name="Sandor L."/>
            <person name="Lipzen A."/>
            <person name="Clum A."/>
            <person name="Barry K."/>
            <person name="Grigoriev I.V."/>
            <person name="Martin F.M."/>
            <person name="Stajich J.E."/>
            <person name="Smith M.E."/>
            <person name="Bonito G."/>
            <person name="Spatafora J.W."/>
        </authorList>
    </citation>
    <scope>NUCLEOTIDE SEQUENCE [LARGE SCALE GENOMIC DNA]</scope>
    <source>
        <strain evidence="2 3">GMNB39</strain>
    </source>
</reference>
<evidence type="ECO:0000313" key="3">
    <source>
        <dbReference type="Proteomes" id="UP000268093"/>
    </source>
</evidence>
<sequence length="76" mass="8591">MAITVSENVGRKHIRALSEQGPNSLMLIRTQSKPIRSQSESNPKAIRKLPESYPKATRKLPESYPKATRKLPDIIH</sequence>
<evidence type="ECO:0000256" key="1">
    <source>
        <dbReference type="SAM" id="MobiDB-lite"/>
    </source>
</evidence>
<dbReference type="Proteomes" id="UP000268093">
    <property type="component" value="Unassembled WGS sequence"/>
</dbReference>
<evidence type="ECO:0000313" key="2">
    <source>
        <dbReference type="EMBL" id="RUP48845.1"/>
    </source>
</evidence>
<keyword evidence="3" id="KW-1185">Reference proteome</keyword>
<feature type="compositionally biased region" description="Polar residues" evidence="1">
    <location>
        <begin position="30"/>
        <end position="42"/>
    </location>
</feature>
<accession>A0A433DDF4</accession>
<gene>
    <name evidence="2" type="ORF">BC936DRAFT_143829</name>
</gene>
<dbReference type="AlphaFoldDB" id="A0A433DDF4"/>
<name>A0A433DDF4_9FUNG</name>
<protein>
    <submittedName>
        <fullName evidence="2">Uncharacterized protein</fullName>
    </submittedName>
</protein>
<proteinExistence type="predicted"/>
<organism evidence="2 3">
    <name type="scientific">Jimgerdemannia flammicorona</name>
    <dbReference type="NCBI Taxonomy" id="994334"/>
    <lineage>
        <taxon>Eukaryota</taxon>
        <taxon>Fungi</taxon>
        <taxon>Fungi incertae sedis</taxon>
        <taxon>Mucoromycota</taxon>
        <taxon>Mucoromycotina</taxon>
        <taxon>Endogonomycetes</taxon>
        <taxon>Endogonales</taxon>
        <taxon>Endogonaceae</taxon>
        <taxon>Jimgerdemannia</taxon>
    </lineage>
</organism>
<dbReference type="EMBL" id="RBNI01002883">
    <property type="protein sequence ID" value="RUP48845.1"/>
    <property type="molecule type" value="Genomic_DNA"/>
</dbReference>
<feature type="region of interest" description="Disordered" evidence="1">
    <location>
        <begin position="30"/>
        <end position="76"/>
    </location>
</feature>